<feature type="compositionally biased region" description="Basic and acidic residues" evidence="1">
    <location>
        <begin position="185"/>
        <end position="197"/>
    </location>
</feature>
<dbReference type="AlphaFoldDB" id="A0A6J4TSR6"/>
<feature type="compositionally biased region" description="Basic residues" evidence="1">
    <location>
        <begin position="263"/>
        <end position="277"/>
    </location>
</feature>
<protein>
    <submittedName>
        <fullName evidence="2">Gluconolactonase</fullName>
        <ecNumber evidence="2">3.1.1.17</ecNumber>
    </submittedName>
</protein>
<name>A0A6J4TSR6_9ACTN</name>
<feature type="compositionally biased region" description="Low complexity" evidence="1">
    <location>
        <begin position="298"/>
        <end position="312"/>
    </location>
</feature>
<feature type="non-terminal residue" evidence="2">
    <location>
        <position position="356"/>
    </location>
</feature>
<dbReference type="GO" id="GO:0004341">
    <property type="term" value="F:gluconolactonase activity"/>
    <property type="evidence" value="ECO:0007669"/>
    <property type="project" value="UniProtKB-EC"/>
</dbReference>
<feature type="region of interest" description="Disordered" evidence="1">
    <location>
        <begin position="228"/>
        <end position="313"/>
    </location>
</feature>
<proteinExistence type="predicted"/>
<dbReference type="EMBL" id="CADCVQ010000164">
    <property type="protein sequence ID" value="CAA9529906.1"/>
    <property type="molecule type" value="Genomic_DNA"/>
</dbReference>
<evidence type="ECO:0000313" key="2">
    <source>
        <dbReference type="EMBL" id="CAA9529906.1"/>
    </source>
</evidence>
<feature type="compositionally biased region" description="Basic and acidic residues" evidence="1">
    <location>
        <begin position="115"/>
        <end position="129"/>
    </location>
</feature>
<dbReference type="EC" id="3.1.1.17" evidence="2"/>
<reference evidence="2" key="1">
    <citation type="submission" date="2020-02" db="EMBL/GenBank/DDBJ databases">
        <authorList>
            <person name="Meier V. D."/>
        </authorList>
    </citation>
    <scope>NUCLEOTIDE SEQUENCE</scope>
    <source>
        <strain evidence="2">AVDCRST_MAG67</strain>
    </source>
</reference>
<feature type="compositionally biased region" description="Low complexity" evidence="1">
    <location>
        <begin position="94"/>
        <end position="104"/>
    </location>
</feature>
<evidence type="ECO:0000256" key="1">
    <source>
        <dbReference type="SAM" id="MobiDB-lite"/>
    </source>
</evidence>
<feature type="compositionally biased region" description="Low complexity" evidence="1">
    <location>
        <begin position="171"/>
        <end position="180"/>
    </location>
</feature>
<feature type="compositionally biased region" description="Low complexity" evidence="1">
    <location>
        <begin position="38"/>
        <end position="49"/>
    </location>
</feature>
<gene>
    <name evidence="2" type="ORF">AVDCRST_MAG67-4044</name>
</gene>
<keyword evidence="2" id="KW-0378">Hydrolase</keyword>
<feature type="compositionally biased region" description="Basic and acidic residues" evidence="1">
    <location>
        <begin position="63"/>
        <end position="78"/>
    </location>
</feature>
<feature type="compositionally biased region" description="Basic and acidic residues" evidence="1">
    <location>
        <begin position="1"/>
        <end position="31"/>
    </location>
</feature>
<feature type="compositionally biased region" description="Basic residues" evidence="1">
    <location>
        <begin position="161"/>
        <end position="170"/>
    </location>
</feature>
<accession>A0A6J4TSR6</accession>
<feature type="compositionally biased region" description="Basic and acidic residues" evidence="1">
    <location>
        <begin position="281"/>
        <end position="290"/>
    </location>
</feature>
<feature type="non-terminal residue" evidence="2">
    <location>
        <position position="1"/>
    </location>
</feature>
<organism evidence="2">
    <name type="scientific">uncultured Solirubrobacteraceae bacterium</name>
    <dbReference type="NCBI Taxonomy" id="1162706"/>
    <lineage>
        <taxon>Bacteria</taxon>
        <taxon>Bacillati</taxon>
        <taxon>Actinomycetota</taxon>
        <taxon>Thermoleophilia</taxon>
        <taxon>Solirubrobacterales</taxon>
        <taxon>Solirubrobacteraceae</taxon>
        <taxon>environmental samples</taxon>
    </lineage>
</organism>
<sequence length="356" mass="38694">GRDDAGGADHARGGGDLRAPGDRRDRHRDGTPLRQLPALVGGRADLGGRAARRRRAGAVPGRALERVAERAQEPDDAARPLGVRAERRRRRARQPLGARPGRAGDVAPRARRREARADRPGERPRDAHDRLRRVGGARGQLPERRALQPGRPVGVPDRLGRGGRARRRGPRAWTGAAGPAQASEHAAREGRDRRDGRQAAAASGWARRRVRGRWHRARARRAAPVLAGAHRTHLLPHRDRGAARRLARRRGVGGPRRALRPERRQRRALDRRRRTPVPHRAPGERGEGARPRGRTGRRAAGARAGRAAALAGHVQRGTGRDALCDRVAHHGHAVVRAREPATGAHDALPPVAAGAM</sequence>
<feature type="region of interest" description="Disordered" evidence="1">
    <location>
        <begin position="1"/>
        <end position="214"/>
    </location>
</feature>